<sequence length="794" mass="88537">MGDNELTMWYRRPASDWVEALAVGNGRLGGMVFGGTVRERILLNEDTLWSGHPYDPNNGEAAEYLDDARRLVLEGKYPEAQQLIEEHMLGPWTASYQSMGDLYIQLDASGEASDYRRELDLNDAVCRTRFTLNGVRYTRETFVSAADQIMVVRMTADQPGKLSVQASLDSLLNHGTRKGAPDMIVLTGQCPSRVEPFHAKSAEPVVYEENKGIRFEAQLRALPEGGQVEAHGNRLWVRGADAVTFLLAAATSFNGYEKDPCKDGKNPNRLCREWLAHAAEYSYGELLRRHAADYRELFGRVALELDAPGQRELPTDERIQALRDGEADEQLAVLFFQFGRYLLIASSRLGTQPANLQGIWNDRARPPWACNYTVNINTQMNYWPAETCNLAECHLPLFDMLEDLRSAGKETARVHYKAGGWAAHHSVDLWRLTTPSGGPSKGPASWAFWPMAGAWLCQHLWEHYRFGGDRVFLEGRAYPVMKDAALFFLDFLVADPEGYLVTNPSTSPENTFIGPDGRKAAVSMGSTMDNSLIWELFTHCIEASAILDIDAELRSELIAARARLRPLAVGRHGQLREWFDDFEEAEPGHRHMAHLYGLHPGHQINKRDDALLADACRVSIERRLAHEKEDAVGWCFAWLISLFARLEDPAMAHRYLVKLLKNPFPNLFNAHRHPKLTFYPLTIEANFGATAGIAELLLQSHAGELNLLPALPEAWPEGRISGLRARGGFTVHMEWSGGKLKRAVIESADGNPCRIRTGTPVLVNEGAVAAAELEPSVIEFETEAGAAYIVSPPA</sequence>
<dbReference type="PANTHER" id="PTHR31084">
    <property type="entry name" value="ALPHA-L-FUCOSIDASE 2"/>
    <property type="match status" value="1"/>
</dbReference>
<evidence type="ECO:0000259" key="3">
    <source>
        <dbReference type="Pfam" id="PF22124"/>
    </source>
</evidence>
<dbReference type="GO" id="GO:0005975">
    <property type="term" value="P:carbohydrate metabolic process"/>
    <property type="evidence" value="ECO:0007669"/>
    <property type="project" value="InterPro"/>
</dbReference>
<comment type="caution">
    <text evidence="4">The sequence shown here is derived from an EMBL/GenBank/DDBJ whole genome shotgun (WGS) entry which is preliminary data.</text>
</comment>
<dbReference type="PIRSF" id="PIRSF007663">
    <property type="entry name" value="UCP007663"/>
    <property type="match status" value="1"/>
</dbReference>
<dbReference type="Proteomes" id="UP000632125">
    <property type="component" value="Unassembled WGS sequence"/>
</dbReference>
<evidence type="ECO:0000313" key="5">
    <source>
        <dbReference type="Proteomes" id="UP000632125"/>
    </source>
</evidence>
<dbReference type="Pfam" id="PF14498">
    <property type="entry name" value="Glyco_hyd_65N_2"/>
    <property type="match status" value="1"/>
</dbReference>
<dbReference type="InterPro" id="IPR016518">
    <property type="entry name" value="Alpha-L-fucosidase"/>
</dbReference>
<gene>
    <name evidence="4" type="ORF">IDH41_07940</name>
</gene>
<dbReference type="InterPro" id="IPR027414">
    <property type="entry name" value="GH95_N_dom"/>
</dbReference>
<organism evidence="4 5">
    <name type="scientific">Paenibacillus arenilitoris</name>
    <dbReference type="NCBI Taxonomy" id="2772299"/>
    <lineage>
        <taxon>Bacteria</taxon>
        <taxon>Bacillati</taxon>
        <taxon>Bacillota</taxon>
        <taxon>Bacilli</taxon>
        <taxon>Bacillales</taxon>
        <taxon>Paenibacillaceae</taxon>
        <taxon>Paenibacillus</taxon>
    </lineage>
</organism>
<evidence type="ECO:0000259" key="2">
    <source>
        <dbReference type="Pfam" id="PF21307"/>
    </source>
</evidence>
<dbReference type="GO" id="GO:0004560">
    <property type="term" value="F:alpha-L-fucosidase activity"/>
    <property type="evidence" value="ECO:0007669"/>
    <property type="project" value="InterPro"/>
</dbReference>
<dbReference type="AlphaFoldDB" id="A0A927H6F2"/>
<dbReference type="Pfam" id="PF21307">
    <property type="entry name" value="Glyco_hydro_95_C"/>
    <property type="match status" value="1"/>
</dbReference>
<dbReference type="InterPro" id="IPR049053">
    <property type="entry name" value="AFCA-like_C"/>
</dbReference>
<name>A0A927H6F2_9BACL</name>
<evidence type="ECO:0000313" key="4">
    <source>
        <dbReference type="EMBL" id="MBD2868504.1"/>
    </source>
</evidence>
<dbReference type="InterPro" id="IPR013780">
    <property type="entry name" value="Glyco_hydro_b"/>
</dbReference>
<dbReference type="Gene3D" id="2.70.98.50">
    <property type="entry name" value="putative glycoside hydrolase family protein from bacillus halodurans"/>
    <property type="match status" value="1"/>
</dbReference>
<keyword evidence="5" id="KW-1185">Reference proteome</keyword>
<evidence type="ECO:0000259" key="1">
    <source>
        <dbReference type="Pfam" id="PF14498"/>
    </source>
</evidence>
<accession>A0A927H6F2</accession>
<feature type="domain" description="Glycosyl hydrolase family 95 N-terminal" evidence="1">
    <location>
        <begin position="8"/>
        <end position="255"/>
    </location>
</feature>
<dbReference type="FunFam" id="1.50.10.10:FF:000028">
    <property type="entry name" value="Alpha-L-fucosidase 2"/>
    <property type="match status" value="1"/>
</dbReference>
<dbReference type="SUPFAM" id="SSF48208">
    <property type="entry name" value="Six-hairpin glycosidases"/>
    <property type="match status" value="1"/>
</dbReference>
<dbReference type="RefSeq" id="WP_190859860.1">
    <property type="nucleotide sequence ID" value="NZ_JACXIY010000010.1"/>
</dbReference>
<feature type="domain" description="Glycosyl hydrolase family 95 catalytic" evidence="3">
    <location>
        <begin position="282"/>
        <end position="697"/>
    </location>
</feature>
<dbReference type="InterPro" id="IPR054363">
    <property type="entry name" value="GH95_cat"/>
</dbReference>
<protein>
    <submittedName>
        <fullName evidence="4">Glycoside hydrolase family 95 protein</fullName>
    </submittedName>
</protein>
<reference evidence="4" key="1">
    <citation type="submission" date="2020-09" db="EMBL/GenBank/DDBJ databases">
        <title>A novel bacterium of genus Paenibacillus, isolated from South China Sea.</title>
        <authorList>
            <person name="Huang H."/>
            <person name="Mo K."/>
            <person name="Hu Y."/>
        </authorList>
    </citation>
    <scope>NUCLEOTIDE SEQUENCE</scope>
    <source>
        <strain evidence="4">IB182493</strain>
    </source>
</reference>
<dbReference type="InterPro" id="IPR008928">
    <property type="entry name" value="6-hairpin_glycosidase_sf"/>
</dbReference>
<dbReference type="Pfam" id="PF22124">
    <property type="entry name" value="Glyco_hydro_95_cat"/>
    <property type="match status" value="1"/>
</dbReference>
<proteinExistence type="predicted"/>
<dbReference type="Gene3D" id="2.60.40.1180">
    <property type="entry name" value="Golgi alpha-mannosidase II"/>
    <property type="match status" value="1"/>
</dbReference>
<dbReference type="EMBL" id="JACXIY010000010">
    <property type="protein sequence ID" value="MBD2868504.1"/>
    <property type="molecule type" value="Genomic_DNA"/>
</dbReference>
<feature type="domain" description="Alpha fucosidase A-like C-terminal" evidence="2">
    <location>
        <begin position="699"/>
        <end position="790"/>
    </location>
</feature>
<keyword evidence="4" id="KW-0378">Hydrolase</keyword>
<dbReference type="Gene3D" id="1.50.10.10">
    <property type="match status" value="1"/>
</dbReference>
<dbReference type="InterPro" id="IPR012341">
    <property type="entry name" value="6hp_glycosidase-like_sf"/>
</dbReference>
<dbReference type="PANTHER" id="PTHR31084:SF0">
    <property type="entry name" value="ALPHA-L-FUCOSIDASE 2"/>
    <property type="match status" value="1"/>
</dbReference>